<dbReference type="CDD" id="cd07995">
    <property type="entry name" value="TPK"/>
    <property type="match status" value="1"/>
</dbReference>
<evidence type="ECO:0000256" key="5">
    <source>
        <dbReference type="NCBIfam" id="TIGR01378"/>
    </source>
</evidence>
<dbReference type="InterPro" id="IPR036759">
    <property type="entry name" value="TPK_catalytic_sf"/>
</dbReference>
<keyword evidence="8" id="KW-1185">Reference proteome</keyword>
<dbReference type="InterPro" id="IPR006282">
    <property type="entry name" value="Thi_PPkinase"/>
</dbReference>
<gene>
    <name evidence="7" type="ORF">BN85305200</name>
</gene>
<keyword evidence="2" id="KW-0547">Nucleotide-binding</keyword>
<evidence type="ECO:0000313" key="7">
    <source>
        <dbReference type="EMBL" id="CCV65541.1"/>
    </source>
</evidence>
<dbReference type="InterPro" id="IPR053149">
    <property type="entry name" value="TPK"/>
</dbReference>
<dbReference type="GO" id="GO:0030975">
    <property type="term" value="F:thiamine binding"/>
    <property type="evidence" value="ECO:0007669"/>
    <property type="project" value="InterPro"/>
</dbReference>
<dbReference type="Proteomes" id="UP000032737">
    <property type="component" value="Chromosome"/>
</dbReference>
<name>U4KMY2_9MOLU</name>
<accession>U4KMY2</accession>
<keyword evidence="4" id="KW-0067">ATP-binding</keyword>
<evidence type="ECO:0000256" key="2">
    <source>
        <dbReference type="ARBA" id="ARBA00022741"/>
    </source>
</evidence>
<dbReference type="HOGENOM" id="CLU_044237_1_0_14"/>
<dbReference type="EC" id="2.7.6.2" evidence="5"/>
<dbReference type="GO" id="GO:0016301">
    <property type="term" value="F:kinase activity"/>
    <property type="evidence" value="ECO:0007669"/>
    <property type="project" value="UniProtKB-KW"/>
</dbReference>
<reference evidence="7 8" key="1">
    <citation type="journal article" date="2013" name="J. Mol. Microbiol. Biotechnol.">
        <title>Analysis of the Complete Genomes of Acholeplasma brassicae , A. palmae and A. laidlawii and Their Comparison to the Obligate Parasites from ' Candidatus Phytoplasma'.</title>
        <authorList>
            <person name="Kube M."/>
            <person name="Siewert C."/>
            <person name="Migdoll A.M."/>
            <person name="Duduk B."/>
            <person name="Holz S."/>
            <person name="Rabus R."/>
            <person name="Seemuller E."/>
            <person name="Mitrovic J."/>
            <person name="Muller I."/>
            <person name="Buttner C."/>
            <person name="Reinhardt R."/>
        </authorList>
    </citation>
    <scope>NUCLEOTIDE SEQUENCE [LARGE SCALE GENOMIC DNA]</scope>
    <source>
        <strain evidence="8">0502</strain>
    </source>
</reference>
<dbReference type="Pfam" id="PF04263">
    <property type="entry name" value="TPK_catalytic"/>
    <property type="match status" value="1"/>
</dbReference>
<evidence type="ECO:0000256" key="4">
    <source>
        <dbReference type="ARBA" id="ARBA00022840"/>
    </source>
</evidence>
<dbReference type="KEGG" id="abra:BN85305200"/>
<evidence type="ECO:0000313" key="8">
    <source>
        <dbReference type="Proteomes" id="UP000032737"/>
    </source>
</evidence>
<dbReference type="GO" id="GO:0006772">
    <property type="term" value="P:thiamine metabolic process"/>
    <property type="evidence" value="ECO:0007669"/>
    <property type="project" value="UniProtKB-UniRule"/>
</dbReference>
<dbReference type="STRING" id="61635.BN85305200"/>
<dbReference type="GO" id="GO:0005524">
    <property type="term" value="F:ATP binding"/>
    <property type="evidence" value="ECO:0007669"/>
    <property type="project" value="UniProtKB-KW"/>
</dbReference>
<dbReference type="AlphaFoldDB" id="U4KMY2"/>
<dbReference type="GO" id="GO:0004788">
    <property type="term" value="F:thiamine diphosphokinase activity"/>
    <property type="evidence" value="ECO:0007669"/>
    <property type="project" value="UniProtKB-UniRule"/>
</dbReference>
<dbReference type="OrthoDB" id="9804377at2"/>
<dbReference type="Pfam" id="PF04265">
    <property type="entry name" value="TPK_B1_binding"/>
    <property type="match status" value="1"/>
</dbReference>
<sequence length="199" mass="22394">MRFIVVCPKVPQNLKQLIAFENVFVIAVDAALKDLVKNHIHVDAAIGDFDSLENPQLLENLPTIKLNPVKDVSDAFSALEYAFSNSEDVVMVGGLFGSRIDHLYANLLLFHHYPKLTIIDEGNKIQSFTEGTYTFEKDEYDYFSIFSINESLISTSGSKYNLTDFRMKTSDPLGLSNEIEDTLTLTVKQGHVIVIRSKK</sequence>
<keyword evidence="3 7" id="KW-0418">Kinase</keyword>
<feature type="domain" description="Thiamin pyrophosphokinase thiamin-binding" evidence="6">
    <location>
        <begin position="131"/>
        <end position="193"/>
    </location>
</feature>
<organism evidence="7 8">
    <name type="scientific">Acholeplasma brassicae</name>
    <dbReference type="NCBI Taxonomy" id="61635"/>
    <lineage>
        <taxon>Bacteria</taxon>
        <taxon>Bacillati</taxon>
        <taxon>Mycoplasmatota</taxon>
        <taxon>Mollicutes</taxon>
        <taxon>Acholeplasmatales</taxon>
        <taxon>Acholeplasmataceae</taxon>
        <taxon>Acholeplasma</taxon>
    </lineage>
</organism>
<dbReference type="GO" id="GO:0009229">
    <property type="term" value="P:thiamine diphosphate biosynthetic process"/>
    <property type="evidence" value="ECO:0007669"/>
    <property type="project" value="InterPro"/>
</dbReference>
<dbReference type="NCBIfam" id="TIGR01378">
    <property type="entry name" value="thi_PPkinase"/>
    <property type="match status" value="1"/>
</dbReference>
<evidence type="ECO:0000256" key="3">
    <source>
        <dbReference type="ARBA" id="ARBA00022777"/>
    </source>
</evidence>
<dbReference type="PANTHER" id="PTHR41299">
    <property type="entry name" value="THIAMINE PYROPHOSPHOKINASE"/>
    <property type="match status" value="1"/>
</dbReference>
<dbReference type="RefSeq" id="WP_030004396.1">
    <property type="nucleotide sequence ID" value="NC_022549.1"/>
</dbReference>
<evidence type="ECO:0000259" key="6">
    <source>
        <dbReference type="SMART" id="SM00983"/>
    </source>
</evidence>
<dbReference type="SMART" id="SM00983">
    <property type="entry name" value="TPK_B1_binding"/>
    <property type="match status" value="1"/>
</dbReference>
<evidence type="ECO:0000256" key="1">
    <source>
        <dbReference type="ARBA" id="ARBA00022679"/>
    </source>
</evidence>
<dbReference type="SUPFAM" id="SSF63862">
    <property type="entry name" value="Thiamin pyrophosphokinase, substrate-binding domain"/>
    <property type="match status" value="1"/>
</dbReference>
<dbReference type="Gene3D" id="3.40.50.10240">
    <property type="entry name" value="Thiamin pyrophosphokinase, catalytic domain"/>
    <property type="match status" value="1"/>
</dbReference>
<protein>
    <recommendedName>
        <fullName evidence="5">Thiamine diphosphokinase</fullName>
        <ecNumber evidence="5">2.7.6.2</ecNumber>
    </recommendedName>
</protein>
<proteinExistence type="predicted"/>
<dbReference type="SUPFAM" id="SSF63999">
    <property type="entry name" value="Thiamin pyrophosphokinase, catalytic domain"/>
    <property type="match status" value="1"/>
</dbReference>
<dbReference type="EMBL" id="FO681348">
    <property type="protein sequence ID" value="CCV65541.1"/>
    <property type="molecule type" value="Genomic_DNA"/>
</dbReference>
<dbReference type="InterPro" id="IPR007371">
    <property type="entry name" value="TPK_catalytic"/>
</dbReference>
<keyword evidence="1 7" id="KW-0808">Transferase</keyword>
<dbReference type="PANTHER" id="PTHR41299:SF1">
    <property type="entry name" value="THIAMINE PYROPHOSPHOKINASE"/>
    <property type="match status" value="1"/>
</dbReference>
<dbReference type="InterPro" id="IPR007373">
    <property type="entry name" value="Thiamin_PyroPKinase_B1-bd"/>
</dbReference>
<dbReference type="InterPro" id="IPR036371">
    <property type="entry name" value="TPK_B1-bd_sf"/>
</dbReference>